<organism evidence="3 4">
    <name type="scientific">Hibiscus syriacus</name>
    <name type="common">Rose of Sharon</name>
    <dbReference type="NCBI Taxonomy" id="106335"/>
    <lineage>
        <taxon>Eukaryota</taxon>
        <taxon>Viridiplantae</taxon>
        <taxon>Streptophyta</taxon>
        <taxon>Embryophyta</taxon>
        <taxon>Tracheophyta</taxon>
        <taxon>Spermatophyta</taxon>
        <taxon>Magnoliopsida</taxon>
        <taxon>eudicotyledons</taxon>
        <taxon>Gunneridae</taxon>
        <taxon>Pentapetalae</taxon>
        <taxon>rosids</taxon>
        <taxon>malvids</taxon>
        <taxon>Malvales</taxon>
        <taxon>Malvaceae</taxon>
        <taxon>Malvoideae</taxon>
        <taxon>Hibiscus</taxon>
    </lineage>
</organism>
<dbReference type="PANTHER" id="PTHR35499">
    <property type="entry name" value="OS05G0128300 PROTEIN"/>
    <property type="match status" value="1"/>
</dbReference>
<reference evidence="3" key="1">
    <citation type="submission" date="2019-09" db="EMBL/GenBank/DDBJ databases">
        <title>Draft genome information of white flower Hibiscus syriacus.</title>
        <authorList>
            <person name="Kim Y.-M."/>
        </authorList>
    </citation>
    <scope>NUCLEOTIDE SEQUENCE [LARGE SCALE GENOMIC DNA]</scope>
    <source>
        <strain evidence="3">YM2019G1</strain>
    </source>
</reference>
<comment type="caution">
    <text evidence="3">The sequence shown here is derived from an EMBL/GenBank/DDBJ whole genome shotgun (WGS) entry which is preliminary data.</text>
</comment>
<dbReference type="PANTHER" id="PTHR35499:SF4">
    <property type="entry name" value="ALC-INTERACTING PROTEIN 1"/>
    <property type="match status" value="1"/>
</dbReference>
<evidence type="ECO:0000313" key="3">
    <source>
        <dbReference type="EMBL" id="KAE8717384.1"/>
    </source>
</evidence>
<sequence>MSDTKRSSSGCFSSVLRRILCSGNPQTHPSDCIVGLNTIDEVAEVQVPGSDSGPGIVARLMGLDSLPENNNWLHKGKFPQGPVTRSRSVNFMDYMLEFDLTQAKHRRVKTSSSFREVPQCPPQVFQHNRKQEFLIVYLDNEVKINEDVGIKPRKSEKGDGSGTKQAKQQKDNVREKAGCKKQIQEKNKKIFKLKNEPRGVSGKHSKEIPVVTSKKKKKSQRPILEDLRSLEPKSKKKCSSKSVKHDSPTKDINARIPITESTDMEETEFYMELIDKLSKLTEEDIKFANWETKKVFTFEEICAEFGDQILDIMLHQVADELCGTSHDM</sequence>
<feature type="compositionally biased region" description="Basic and acidic residues" evidence="1">
    <location>
        <begin position="223"/>
        <end position="233"/>
    </location>
</feature>
<gene>
    <name evidence="3" type="ORF">F3Y22_tig00110050pilonHSYRG00151</name>
</gene>
<proteinExistence type="predicted"/>
<evidence type="ECO:0000256" key="1">
    <source>
        <dbReference type="SAM" id="MobiDB-lite"/>
    </source>
</evidence>
<evidence type="ECO:0000313" key="4">
    <source>
        <dbReference type="Proteomes" id="UP000436088"/>
    </source>
</evidence>
<dbReference type="InterPro" id="IPR032795">
    <property type="entry name" value="DUF3741-assoc"/>
</dbReference>
<feature type="compositionally biased region" description="Basic and acidic residues" evidence="1">
    <location>
        <begin position="168"/>
        <end position="197"/>
    </location>
</feature>
<feature type="region of interest" description="Disordered" evidence="1">
    <location>
        <begin position="149"/>
        <end position="249"/>
    </location>
</feature>
<accession>A0A6A3BL79</accession>
<dbReference type="Pfam" id="PF14383">
    <property type="entry name" value="VARLMGL"/>
    <property type="match status" value="1"/>
</dbReference>
<protein>
    <recommendedName>
        <fullName evidence="2">DUF3741 domain-containing protein</fullName>
    </recommendedName>
</protein>
<feature type="domain" description="DUF3741" evidence="2">
    <location>
        <begin position="54"/>
        <end position="70"/>
    </location>
</feature>
<name>A0A6A3BL79_HIBSY</name>
<dbReference type="EMBL" id="VEPZ02000825">
    <property type="protein sequence ID" value="KAE8717384.1"/>
    <property type="molecule type" value="Genomic_DNA"/>
</dbReference>
<evidence type="ECO:0000259" key="2">
    <source>
        <dbReference type="Pfam" id="PF14383"/>
    </source>
</evidence>
<dbReference type="Proteomes" id="UP000436088">
    <property type="component" value="Unassembled WGS sequence"/>
</dbReference>
<keyword evidence="4" id="KW-1185">Reference proteome</keyword>
<feature type="compositionally biased region" description="Basic and acidic residues" evidence="1">
    <location>
        <begin position="149"/>
        <end position="159"/>
    </location>
</feature>
<dbReference type="AlphaFoldDB" id="A0A6A3BL79"/>